<evidence type="ECO:0000256" key="1">
    <source>
        <dbReference type="ARBA" id="ARBA00004167"/>
    </source>
</evidence>
<name>A0A0D2U4I7_GOSRA</name>
<feature type="transmembrane region" description="Helical" evidence="5">
    <location>
        <begin position="50"/>
        <end position="75"/>
    </location>
</feature>
<dbReference type="Gene3D" id="2.60.40.1820">
    <property type="match status" value="1"/>
</dbReference>
<dbReference type="OrthoDB" id="674678at2759"/>
<keyword evidence="4 5" id="KW-0472">Membrane</keyword>
<dbReference type="GO" id="GO:0016020">
    <property type="term" value="C:membrane"/>
    <property type="evidence" value="ECO:0007669"/>
    <property type="project" value="UniProtKB-SubCell"/>
</dbReference>
<evidence type="ECO:0000256" key="5">
    <source>
        <dbReference type="SAM" id="Phobius"/>
    </source>
</evidence>
<organism evidence="7 8">
    <name type="scientific">Gossypium raimondii</name>
    <name type="common">Peruvian cotton</name>
    <name type="synonym">Gossypium klotzschianum subsp. raimondii</name>
    <dbReference type="NCBI Taxonomy" id="29730"/>
    <lineage>
        <taxon>Eukaryota</taxon>
        <taxon>Viridiplantae</taxon>
        <taxon>Streptophyta</taxon>
        <taxon>Embryophyta</taxon>
        <taxon>Tracheophyta</taxon>
        <taxon>Spermatophyta</taxon>
        <taxon>Magnoliopsida</taxon>
        <taxon>eudicotyledons</taxon>
        <taxon>Gunneridae</taxon>
        <taxon>Pentapetalae</taxon>
        <taxon>rosids</taxon>
        <taxon>malvids</taxon>
        <taxon>Malvales</taxon>
        <taxon>Malvaceae</taxon>
        <taxon>Malvoideae</taxon>
        <taxon>Gossypium</taxon>
    </lineage>
</organism>
<gene>
    <name evidence="7" type="ORF">B456_008G172500</name>
</gene>
<dbReference type="PANTHER" id="PTHR31234:SF65">
    <property type="entry name" value="LATE EMBRYOGENESIS ABUNDANT PROTEIN, LEA_2 SUBGROUP"/>
    <property type="match status" value="1"/>
</dbReference>
<comment type="subcellular location">
    <subcellularLocation>
        <location evidence="1">Membrane</location>
        <topology evidence="1">Single-pass membrane protein</topology>
    </subcellularLocation>
</comment>
<sequence>MGTSRGLKVCCAVTAIFIVMIAIIFTILAFTVFKPKDPEITIYPQGLENIGFGLGGISNLSTANVNVSVAMIVAINNRNYGSFKFKNATAFVNYRGDVVGTVPIEQARVPAHGKLNISTVAAFMMDRLTANASFWEDVLAGSVNLSTDATMHGKVTMFKVFKIQASVPSRCDISLFIQSQSVESICKTKIKL</sequence>
<protein>
    <recommendedName>
        <fullName evidence="6">Late embryogenesis abundant protein LEA-2 subgroup domain-containing protein</fullName>
    </recommendedName>
</protein>
<proteinExistence type="predicted"/>
<dbReference type="OMA" id="IFKFPAT"/>
<evidence type="ECO:0000256" key="3">
    <source>
        <dbReference type="ARBA" id="ARBA00022989"/>
    </source>
</evidence>
<dbReference type="GO" id="GO:0098542">
    <property type="term" value="P:defense response to other organism"/>
    <property type="evidence" value="ECO:0007669"/>
    <property type="project" value="InterPro"/>
</dbReference>
<reference evidence="7 8" key="1">
    <citation type="journal article" date="2012" name="Nature">
        <title>Repeated polyploidization of Gossypium genomes and the evolution of spinnable cotton fibres.</title>
        <authorList>
            <person name="Paterson A.H."/>
            <person name="Wendel J.F."/>
            <person name="Gundlach H."/>
            <person name="Guo H."/>
            <person name="Jenkins J."/>
            <person name="Jin D."/>
            <person name="Llewellyn D."/>
            <person name="Showmaker K.C."/>
            <person name="Shu S."/>
            <person name="Udall J."/>
            <person name="Yoo M.J."/>
            <person name="Byers R."/>
            <person name="Chen W."/>
            <person name="Doron-Faigenboim A."/>
            <person name="Duke M.V."/>
            <person name="Gong L."/>
            <person name="Grimwood J."/>
            <person name="Grover C."/>
            <person name="Grupp K."/>
            <person name="Hu G."/>
            <person name="Lee T.H."/>
            <person name="Li J."/>
            <person name="Lin L."/>
            <person name="Liu T."/>
            <person name="Marler B.S."/>
            <person name="Page J.T."/>
            <person name="Roberts A.W."/>
            <person name="Romanel E."/>
            <person name="Sanders W.S."/>
            <person name="Szadkowski E."/>
            <person name="Tan X."/>
            <person name="Tang H."/>
            <person name="Xu C."/>
            <person name="Wang J."/>
            <person name="Wang Z."/>
            <person name="Zhang D."/>
            <person name="Zhang L."/>
            <person name="Ashrafi H."/>
            <person name="Bedon F."/>
            <person name="Bowers J.E."/>
            <person name="Brubaker C.L."/>
            <person name="Chee P.W."/>
            <person name="Das S."/>
            <person name="Gingle A.R."/>
            <person name="Haigler C.H."/>
            <person name="Harker D."/>
            <person name="Hoffmann L.V."/>
            <person name="Hovav R."/>
            <person name="Jones D.C."/>
            <person name="Lemke C."/>
            <person name="Mansoor S."/>
            <person name="ur Rahman M."/>
            <person name="Rainville L.N."/>
            <person name="Rambani A."/>
            <person name="Reddy U.K."/>
            <person name="Rong J.K."/>
            <person name="Saranga Y."/>
            <person name="Scheffler B.E."/>
            <person name="Scheffler J.A."/>
            <person name="Stelly D.M."/>
            <person name="Triplett B.A."/>
            <person name="Van Deynze A."/>
            <person name="Vaslin M.F."/>
            <person name="Waghmare V.N."/>
            <person name="Walford S.A."/>
            <person name="Wright R.J."/>
            <person name="Zaki E.A."/>
            <person name="Zhang T."/>
            <person name="Dennis E.S."/>
            <person name="Mayer K.F."/>
            <person name="Peterson D.G."/>
            <person name="Rokhsar D.S."/>
            <person name="Wang X."/>
            <person name="Schmutz J."/>
        </authorList>
    </citation>
    <scope>NUCLEOTIDE SEQUENCE [LARGE SCALE GENOMIC DNA]</scope>
</reference>
<evidence type="ECO:0000313" key="7">
    <source>
        <dbReference type="EMBL" id="KJB50385.1"/>
    </source>
</evidence>
<dbReference type="EMBL" id="CM001747">
    <property type="protein sequence ID" value="KJB50385.1"/>
    <property type="molecule type" value="Genomic_DNA"/>
</dbReference>
<dbReference type="InterPro" id="IPR044839">
    <property type="entry name" value="NDR1-like"/>
</dbReference>
<accession>A0A0D2U4I7</accession>
<dbReference type="Gramene" id="KJB50385">
    <property type="protein sequence ID" value="KJB50385"/>
    <property type="gene ID" value="B456_008G172500"/>
</dbReference>
<dbReference type="PANTHER" id="PTHR31234">
    <property type="entry name" value="LATE EMBRYOGENESIS ABUNDANT (LEA) HYDROXYPROLINE-RICH GLYCOPROTEIN FAMILY"/>
    <property type="match status" value="1"/>
</dbReference>
<feature type="domain" description="Late embryogenesis abundant protein LEA-2 subgroup" evidence="6">
    <location>
        <begin position="73"/>
        <end position="172"/>
    </location>
</feature>
<dbReference type="eggNOG" id="ENOG502S1F9">
    <property type="taxonomic scope" value="Eukaryota"/>
</dbReference>
<keyword evidence="8" id="KW-1185">Reference proteome</keyword>
<evidence type="ECO:0000256" key="2">
    <source>
        <dbReference type="ARBA" id="ARBA00022692"/>
    </source>
</evidence>
<evidence type="ECO:0000256" key="4">
    <source>
        <dbReference type="ARBA" id="ARBA00023136"/>
    </source>
</evidence>
<dbReference type="InterPro" id="IPR004864">
    <property type="entry name" value="LEA_2"/>
</dbReference>
<dbReference type="AlphaFoldDB" id="A0A0D2U4I7"/>
<keyword evidence="2 5" id="KW-0812">Transmembrane</keyword>
<dbReference type="STRING" id="29730.A0A0D2U4I7"/>
<keyword evidence="3 5" id="KW-1133">Transmembrane helix</keyword>
<feature type="transmembrane region" description="Helical" evidence="5">
    <location>
        <begin position="7"/>
        <end position="30"/>
    </location>
</feature>
<dbReference type="Proteomes" id="UP000032304">
    <property type="component" value="Chromosome 8"/>
</dbReference>
<evidence type="ECO:0000259" key="6">
    <source>
        <dbReference type="Pfam" id="PF03168"/>
    </source>
</evidence>
<dbReference type="Pfam" id="PF03168">
    <property type="entry name" value="LEA_2"/>
    <property type="match status" value="1"/>
</dbReference>
<evidence type="ECO:0000313" key="8">
    <source>
        <dbReference type="Proteomes" id="UP000032304"/>
    </source>
</evidence>